<gene>
    <name evidence="1" type="ORF">ABIC98_001354</name>
</gene>
<keyword evidence="2" id="KW-1185">Reference proteome</keyword>
<comment type="caution">
    <text evidence="1">The sequence shown here is derived from an EMBL/GenBank/DDBJ whole genome shotgun (WGS) entry which is preliminary data.</text>
</comment>
<dbReference type="EMBL" id="JBEPNJ010000004">
    <property type="protein sequence ID" value="MET3771717.1"/>
    <property type="molecule type" value="Genomic_DNA"/>
</dbReference>
<dbReference type="Proteomes" id="UP001549207">
    <property type="component" value="Unassembled WGS sequence"/>
</dbReference>
<reference evidence="1" key="1">
    <citation type="submission" date="2024-06" db="EMBL/GenBank/DDBJ databases">
        <title>Genomic Encyclopedia of Type Strains, Phase IV (KMG-IV): sequencing the most valuable type-strain genomes for metagenomic binning, comparative biology and taxonomic classification.</title>
        <authorList>
            <person name="Goeker M."/>
        </authorList>
    </citation>
    <scope>NUCLEOTIDE SEQUENCE</scope>
    <source>
        <strain evidence="1">SJCon</strain>
    </source>
</reference>
<name>A0ACC6TDI0_9MICC</name>
<organism evidence="1 2">
    <name type="scientific">Arthrobacter nitrophenolicus</name>
    <dbReference type="NCBI Taxonomy" id="683150"/>
    <lineage>
        <taxon>Bacteria</taxon>
        <taxon>Bacillati</taxon>
        <taxon>Actinomycetota</taxon>
        <taxon>Actinomycetes</taxon>
        <taxon>Micrococcales</taxon>
        <taxon>Micrococcaceae</taxon>
        <taxon>Arthrobacter</taxon>
    </lineage>
</organism>
<evidence type="ECO:0000313" key="1">
    <source>
        <dbReference type="EMBL" id="MET3771717.1"/>
    </source>
</evidence>
<evidence type="ECO:0000313" key="2">
    <source>
        <dbReference type="Proteomes" id="UP001549207"/>
    </source>
</evidence>
<protein>
    <submittedName>
        <fullName evidence="1">Uncharacterized protein</fullName>
    </submittedName>
</protein>
<sequence>MSALIGDHRATGHETGPLSAHDVRFARKHRGTRAVALAMAAAASLSTAVLAAGPAQAISAHGWVDSQAVSVVLPFTAAEISALQELGDFLGANSRITADRYASGNAYR</sequence>
<accession>A0ACC6TDI0</accession>
<proteinExistence type="predicted"/>